<comment type="caution">
    <text evidence="3">The sequence shown here is derived from an EMBL/GenBank/DDBJ whole genome shotgun (WGS) entry which is preliminary data.</text>
</comment>
<dbReference type="SUPFAM" id="SSF51126">
    <property type="entry name" value="Pectin lyase-like"/>
    <property type="match status" value="2"/>
</dbReference>
<dbReference type="OrthoDB" id="1046782at2759"/>
<evidence type="ECO:0000259" key="2">
    <source>
        <dbReference type="Pfam" id="PF12708"/>
    </source>
</evidence>
<feature type="domain" description="Rhamnogalacturonase A/B/Epimerase-like pectate lyase" evidence="2">
    <location>
        <begin position="60"/>
        <end position="287"/>
    </location>
</feature>
<evidence type="ECO:0000313" key="3">
    <source>
        <dbReference type="EMBL" id="RFU25957.1"/>
    </source>
</evidence>
<sequence>MVRLSSTHALSFLISCAFAGPAEAAPRDRTLDTRASSYWLPQVKHNGVSPFNSNSSYVVFRDVTKYGAKGDATTDDHAAIQKALTDGDNCAKSSCQCSTHYPKVVYFPPGAYKVGNKLEISMYTQIKGDPTNRPTIKASSNFGDSIFIDGYPDDGGYWNTRASTLNFQKTIDNIIIDSTAVGSSVSLDLVNWAVAQATAIRNVQFNMPVGSKRQGLIMEGGNGGGGSGTYMGDMVFNGGSTGLRINNQQFHVRSCTFNNVATGITSDHLFIGVFQQMAFNNCNVGLDTGSSNSITLLDSTASNTPLVINAQKQSPTDTRSVVIDNLVTTNCATIVKRADNGENLLAGGSGTTKVASWVRGATYDGTYTKDFTAGATVKTPSKPASMLDENGRFITKPKPTFNNVAASDVINVKDGGAKGDSSTDDHAALQVVINSNVGKIIYFPYGVYRISDTLVIPPGSILQGEAWASIRAAGTVWKDQTAPKAVVQFGSASDSITSQMMDFIIEPGHVYEGAKMVEVLGDVAMYDVVMRIGGSQASSALSSSCNDVSNPCRAAFISLHVTTSGSGYFENVWGWGADHAVDGGGVSAVGSGRGALIESTRPSFFVGVAMEHHVFYAFKTTNAQNVFFGMLQTEGPYWQTSSVAPSTWGVNSAYHDPNFSNCAAGDIHCRLQFDMHVDGGSHIFSYGTAFLAIDVSGQENSIWIKNMPKNSIWYNSNVGGTGIKGGNSAFTNIIAVSGTGGGKVAVADTRSSHEWGSGGHASAFLAFV</sequence>
<feature type="non-terminal residue" evidence="3">
    <location>
        <position position="1"/>
    </location>
</feature>
<dbReference type="STRING" id="5539.A0A3E2GY66"/>
<evidence type="ECO:0000256" key="1">
    <source>
        <dbReference type="SAM" id="SignalP"/>
    </source>
</evidence>
<feature type="domain" description="Rhamnogalacturonase A/B/Epimerase-like pectate lyase" evidence="2">
    <location>
        <begin position="410"/>
        <end position="485"/>
    </location>
</feature>
<keyword evidence="4" id="KW-1185">Reference proteome</keyword>
<protein>
    <recommendedName>
        <fullName evidence="2">Rhamnogalacturonase A/B/Epimerase-like pectate lyase domain-containing protein</fullName>
    </recommendedName>
</protein>
<dbReference type="Pfam" id="PF12708">
    <property type="entry name" value="Pect-lyase_RHGA_epim"/>
    <property type="match status" value="2"/>
</dbReference>
<dbReference type="InterPro" id="IPR011050">
    <property type="entry name" value="Pectin_lyase_fold/virulence"/>
</dbReference>
<feature type="signal peptide" evidence="1">
    <location>
        <begin position="1"/>
        <end position="24"/>
    </location>
</feature>
<evidence type="ECO:0000313" key="4">
    <source>
        <dbReference type="Proteomes" id="UP000258309"/>
    </source>
</evidence>
<dbReference type="AlphaFoldDB" id="A0A3E2GY66"/>
<dbReference type="EMBL" id="NCSJ02000294">
    <property type="protein sequence ID" value="RFU25957.1"/>
    <property type="molecule type" value="Genomic_DNA"/>
</dbReference>
<feature type="chain" id="PRO_5017789991" description="Rhamnogalacturonase A/B/Epimerase-like pectate lyase domain-containing protein" evidence="1">
    <location>
        <begin position="25"/>
        <end position="768"/>
    </location>
</feature>
<dbReference type="Proteomes" id="UP000258309">
    <property type="component" value="Unassembled WGS sequence"/>
</dbReference>
<dbReference type="PROSITE" id="PS51257">
    <property type="entry name" value="PROKAR_LIPOPROTEIN"/>
    <property type="match status" value="1"/>
</dbReference>
<dbReference type="InterPro" id="IPR024535">
    <property type="entry name" value="RHGA/B-epi-like_pectate_lyase"/>
</dbReference>
<dbReference type="Gene3D" id="2.160.20.10">
    <property type="entry name" value="Single-stranded right-handed beta-helix, Pectin lyase-like"/>
    <property type="match status" value="2"/>
</dbReference>
<dbReference type="CDD" id="cd23668">
    <property type="entry name" value="GH55_beta13glucanase-like"/>
    <property type="match status" value="1"/>
</dbReference>
<keyword evidence="1" id="KW-0732">Signal</keyword>
<name>A0A3E2GY66_SCYLI</name>
<dbReference type="InterPro" id="IPR012334">
    <property type="entry name" value="Pectin_lyas_fold"/>
</dbReference>
<reference evidence="3 4" key="1">
    <citation type="submission" date="2018-05" db="EMBL/GenBank/DDBJ databases">
        <title>Draft genome sequence of Scytalidium lignicola DSM 105466, a ubiquitous saprotrophic fungus.</title>
        <authorList>
            <person name="Buettner E."/>
            <person name="Gebauer A.M."/>
            <person name="Hofrichter M."/>
            <person name="Liers C."/>
            <person name="Kellner H."/>
        </authorList>
    </citation>
    <scope>NUCLEOTIDE SEQUENCE [LARGE SCALE GENOMIC DNA]</scope>
    <source>
        <strain evidence="3 4">DSM 105466</strain>
    </source>
</reference>
<feature type="non-terminal residue" evidence="3">
    <location>
        <position position="768"/>
    </location>
</feature>
<gene>
    <name evidence="3" type="ORF">B7463_g10389</name>
</gene>
<organism evidence="3 4">
    <name type="scientific">Scytalidium lignicola</name>
    <name type="common">Hyphomycete</name>
    <dbReference type="NCBI Taxonomy" id="5539"/>
    <lineage>
        <taxon>Eukaryota</taxon>
        <taxon>Fungi</taxon>
        <taxon>Dikarya</taxon>
        <taxon>Ascomycota</taxon>
        <taxon>Pezizomycotina</taxon>
        <taxon>Leotiomycetes</taxon>
        <taxon>Leotiomycetes incertae sedis</taxon>
        <taxon>Scytalidium</taxon>
    </lineage>
</organism>
<accession>A0A3E2GY66</accession>
<proteinExistence type="predicted"/>